<evidence type="ECO:0000256" key="1">
    <source>
        <dbReference type="ARBA" id="ARBA00009156"/>
    </source>
</evidence>
<dbReference type="Pfam" id="PF00370">
    <property type="entry name" value="FGGY_N"/>
    <property type="match status" value="1"/>
</dbReference>
<keyword evidence="3 5" id="KW-0418">Kinase</keyword>
<evidence type="ECO:0000259" key="4">
    <source>
        <dbReference type="Pfam" id="PF00370"/>
    </source>
</evidence>
<dbReference type="SUPFAM" id="SSF53067">
    <property type="entry name" value="Actin-like ATPase domain"/>
    <property type="match status" value="2"/>
</dbReference>
<dbReference type="EMBL" id="WAAT01000041">
    <property type="protein sequence ID" value="KAB1068120.1"/>
    <property type="molecule type" value="Genomic_DNA"/>
</dbReference>
<name>A0A6N6MH47_9FLAO</name>
<dbReference type="Proteomes" id="UP000441333">
    <property type="component" value="Unassembled WGS sequence"/>
</dbReference>
<keyword evidence="2" id="KW-0808">Transferase</keyword>
<evidence type="ECO:0000313" key="5">
    <source>
        <dbReference type="EMBL" id="KAB1068120.1"/>
    </source>
</evidence>
<comment type="similarity">
    <text evidence="1">Belongs to the FGGY kinase family.</text>
</comment>
<organism evidence="5 6">
    <name type="scientific">Pseudotamlana haliotis</name>
    <dbReference type="NCBI Taxonomy" id="2614804"/>
    <lineage>
        <taxon>Bacteria</taxon>
        <taxon>Pseudomonadati</taxon>
        <taxon>Bacteroidota</taxon>
        <taxon>Flavobacteriia</taxon>
        <taxon>Flavobacteriales</taxon>
        <taxon>Flavobacteriaceae</taxon>
        <taxon>Pseudotamlana</taxon>
    </lineage>
</organism>
<feature type="domain" description="Carbohydrate kinase FGGY N-terminal" evidence="4">
    <location>
        <begin position="8"/>
        <end position="212"/>
    </location>
</feature>
<keyword evidence="6" id="KW-1185">Reference proteome</keyword>
<dbReference type="Gene3D" id="3.30.420.40">
    <property type="match status" value="2"/>
</dbReference>
<gene>
    <name evidence="5" type="ORF">F6U93_08015</name>
</gene>
<proteinExistence type="inferred from homology"/>
<dbReference type="CDD" id="cd07772">
    <property type="entry name" value="ASKHA_NBD_FGGY_NaCK-like"/>
    <property type="match status" value="1"/>
</dbReference>
<dbReference type="InterPro" id="IPR018484">
    <property type="entry name" value="FGGY_N"/>
</dbReference>
<dbReference type="PANTHER" id="PTHR43095">
    <property type="entry name" value="SUGAR KINASE"/>
    <property type="match status" value="1"/>
</dbReference>
<reference evidence="5 6" key="1">
    <citation type="submission" date="2019-09" db="EMBL/GenBank/DDBJ databases">
        <authorList>
            <person name="Cao W.R."/>
        </authorList>
    </citation>
    <scope>NUCLEOTIDE SEQUENCE [LARGE SCALE GENOMIC DNA]</scope>
    <source>
        <strain evidence="5 6">B1N29</strain>
    </source>
</reference>
<protein>
    <submittedName>
        <fullName evidence="5">Carbohydrate kinase</fullName>
    </submittedName>
</protein>
<dbReference type="GO" id="GO:0016301">
    <property type="term" value="F:kinase activity"/>
    <property type="evidence" value="ECO:0007669"/>
    <property type="project" value="UniProtKB-KW"/>
</dbReference>
<evidence type="ECO:0000313" key="6">
    <source>
        <dbReference type="Proteomes" id="UP000441333"/>
    </source>
</evidence>
<comment type="caution">
    <text evidence="5">The sequence shown here is derived from an EMBL/GenBank/DDBJ whole genome shotgun (WGS) entry which is preliminary data.</text>
</comment>
<dbReference type="GO" id="GO:0005975">
    <property type="term" value="P:carbohydrate metabolic process"/>
    <property type="evidence" value="ECO:0007669"/>
    <property type="project" value="InterPro"/>
</dbReference>
<dbReference type="InterPro" id="IPR043129">
    <property type="entry name" value="ATPase_NBD"/>
</dbReference>
<evidence type="ECO:0000256" key="2">
    <source>
        <dbReference type="ARBA" id="ARBA00022679"/>
    </source>
</evidence>
<sequence>MKQDVTAVFDIGKTNKKFFLFDSNFSVVHKEYIRLEETVDQDGFPTENLEALEKWIRSVFEKCLESNKYVIRGLNFSTYGASLVHLDKNGKPLTPLYNYLKPIPKDIIDKFENTHGDVSVETCAAQSGMLNSGMQLYWLKYTQPTVFGKIKYTLHLPQYLSYLFTQVPVSEYTSIGCHTALWDFENQNYHSWVIKERIDKLLPPIVTAETAISIRFKENLIKVGVGVHDSSSALIPYIKSSKKPFILVSTGTWSVSMNPYLMSVLTEEDIKNQTVNYMKTNGDFVKSAKFLLGKEYKFQIGQLSHFFNVPETFHKTVKFNAEIFQKLSADQTNCFSWKYLLDSNMPKKTTIKHVGFTEAYHQLMIELVKLQVENIKVAKGHSPKIKQLFVDGGFSDNDVFINLLTHHFKDLKVKSTKSSFGSALGACIVLTGQTLGPKFLSKKYALKKHIPFNLN</sequence>
<evidence type="ECO:0000256" key="3">
    <source>
        <dbReference type="ARBA" id="ARBA00022777"/>
    </source>
</evidence>
<dbReference type="AlphaFoldDB" id="A0A6N6MH47"/>
<accession>A0A6N6MH47</accession>
<dbReference type="InterPro" id="IPR050406">
    <property type="entry name" value="FGGY_Carb_Kinase"/>
</dbReference>